<reference evidence="1 2" key="1">
    <citation type="submission" date="2019-09" db="EMBL/GenBank/DDBJ databases">
        <authorList>
            <person name="Chandra G."/>
            <person name="Truman W A."/>
        </authorList>
    </citation>
    <scope>NUCLEOTIDE SEQUENCE [LARGE SCALE GENOMIC DNA]</scope>
    <source>
        <strain evidence="1">PS659</strain>
    </source>
</reference>
<organism evidence="1 2">
    <name type="scientific">Pseudomonas fluorescens</name>
    <dbReference type="NCBI Taxonomy" id="294"/>
    <lineage>
        <taxon>Bacteria</taxon>
        <taxon>Pseudomonadati</taxon>
        <taxon>Pseudomonadota</taxon>
        <taxon>Gammaproteobacteria</taxon>
        <taxon>Pseudomonadales</taxon>
        <taxon>Pseudomonadaceae</taxon>
        <taxon>Pseudomonas</taxon>
    </lineage>
</organism>
<evidence type="ECO:0000313" key="1">
    <source>
        <dbReference type="EMBL" id="VVM86906.1"/>
    </source>
</evidence>
<dbReference type="AlphaFoldDB" id="A0A5E6T1I8"/>
<dbReference type="Proteomes" id="UP000326729">
    <property type="component" value="Unassembled WGS sequence"/>
</dbReference>
<name>A0A5E6T1I8_PSEFL</name>
<dbReference type="EMBL" id="CABVGY010000013">
    <property type="protein sequence ID" value="VVM86906.1"/>
    <property type="molecule type" value="Genomic_DNA"/>
</dbReference>
<proteinExistence type="predicted"/>
<protein>
    <submittedName>
        <fullName evidence="1">Uncharacterized protein</fullName>
    </submittedName>
</protein>
<sequence>MVVNDDAGLLEKRGAHTSIVGTPPGAGSLLQWF</sequence>
<accession>A0A5E6T1I8</accession>
<gene>
    <name evidence="1" type="ORF">PS659_02636</name>
</gene>
<evidence type="ECO:0000313" key="2">
    <source>
        <dbReference type="Proteomes" id="UP000326729"/>
    </source>
</evidence>